<dbReference type="EC" id="3.5.4.31" evidence="4"/>
<dbReference type="GO" id="GO:0006556">
    <property type="term" value="P:S-adenosylmethionine biosynthetic process"/>
    <property type="evidence" value="ECO:0007669"/>
    <property type="project" value="UniProtKB-UniRule"/>
</dbReference>
<dbReference type="NCBIfam" id="NF004701">
    <property type="entry name" value="PRK06038.1"/>
    <property type="match status" value="1"/>
</dbReference>
<dbReference type="UniPathway" id="UPA00315"/>
<feature type="binding site" evidence="4">
    <location>
        <position position="66"/>
    </location>
    <ligand>
        <name>Zn(2+)</name>
        <dbReference type="ChEBI" id="CHEBI:29105"/>
    </ligand>
</feature>
<dbReference type="Pfam" id="PF01979">
    <property type="entry name" value="Amidohydro_1"/>
    <property type="match status" value="1"/>
</dbReference>
<dbReference type="SUPFAM" id="SSF51338">
    <property type="entry name" value="Composite domain of metallo-dependent hydrolases"/>
    <property type="match status" value="1"/>
</dbReference>
<feature type="binding site" evidence="4">
    <location>
        <position position="300"/>
    </location>
    <ligand>
        <name>substrate</name>
    </ligand>
</feature>
<dbReference type="InterPro" id="IPR023512">
    <property type="entry name" value="Deaminase_MtaD/DadD"/>
</dbReference>
<comment type="caution">
    <text evidence="4">Lacks conserved residue(s) required for the propagation of feature annotation.</text>
</comment>
<dbReference type="GO" id="GO:0004000">
    <property type="term" value="F:adenosine deaminase activity"/>
    <property type="evidence" value="ECO:0007669"/>
    <property type="project" value="UniProtKB-UniRule"/>
</dbReference>
<keyword evidence="2 4" id="KW-0378">Hydrolase</keyword>
<evidence type="ECO:0000256" key="2">
    <source>
        <dbReference type="ARBA" id="ARBA00022801"/>
    </source>
</evidence>
<dbReference type="EC" id="3.5.4.41" evidence="4"/>
<protein>
    <recommendedName>
        <fullName evidence="4">5'-deoxyadenosine deaminase</fullName>
        <shortName evidence="4">5'-dA deaminase</shortName>
        <ecNumber evidence="4">3.5.4.41</ecNumber>
    </recommendedName>
    <alternativeName>
        <fullName evidence="4">5'-methylthioadenosine deaminase</fullName>
        <shortName evidence="4">MTA deaminase</shortName>
        <ecNumber evidence="4">3.5.4.31</ecNumber>
    </alternativeName>
    <alternativeName>
        <fullName evidence="4">Adenosine deaminase</fullName>
        <ecNumber evidence="4">3.5.4.4</ecNumber>
    </alternativeName>
    <alternativeName>
        <fullName evidence="4">S-adenosylhomocysteine deaminase</fullName>
        <shortName evidence="4">SAH deaminase</shortName>
        <ecNumber evidence="4">3.5.4.28</ecNumber>
    </alternativeName>
</protein>
<dbReference type="RefSeq" id="WP_015325256.1">
    <property type="nucleotide sequence ID" value="NC_019977.1"/>
</dbReference>
<feature type="binding site" evidence="4">
    <location>
        <position position="185"/>
    </location>
    <ligand>
        <name>substrate</name>
    </ligand>
</feature>
<keyword evidence="1 4" id="KW-0479">Metal-binding</keyword>
<evidence type="ECO:0000259" key="5">
    <source>
        <dbReference type="Pfam" id="PF01979"/>
    </source>
</evidence>
<evidence type="ECO:0000256" key="4">
    <source>
        <dbReference type="HAMAP-Rule" id="MF_01281"/>
    </source>
</evidence>
<dbReference type="Gene3D" id="3.20.20.140">
    <property type="entry name" value="Metal-dependent hydrolases"/>
    <property type="match status" value="1"/>
</dbReference>
<proteinExistence type="inferred from homology"/>
<dbReference type="PANTHER" id="PTHR43794">
    <property type="entry name" value="AMINOHYDROLASE SSNA-RELATED"/>
    <property type="match status" value="1"/>
</dbReference>
<dbReference type="InterPro" id="IPR050287">
    <property type="entry name" value="MTA/SAH_deaminase"/>
</dbReference>
<accession>L0KYA0</accession>
<dbReference type="PANTHER" id="PTHR43794:SF11">
    <property type="entry name" value="AMIDOHYDROLASE-RELATED DOMAIN-CONTAINING PROTEIN"/>
    <property type="match status" value="1"/>
</dbReference>
<dbReference type="GO" id="GO:0046872">
    <property type="term" value="F:metal ion binding"/>
    <property type="evidence" value="ECO:0007669"/>
    <property type="project" value="UniProtKB-KW"/>
</dbReference>
<dbReference type="OrthoDB" id="372084at2157"/>
<feature type="binding site" evidence="4">
    <location>
        <position position="212"/>
    </location>
    <ligand>
        <name>Zn(2+)</name>
        <dbReference type="ChEBI" id="CHEBI:29105"/>
    </ligand>
</feature>
<feature type="binding site" evidence="4">
    <location>
        <position position="64"/>
    </location>
    <ligand>
        <name>Zn(2+)</name>
        <dbReference type="ChEBI" id="CHEBI:29105"/>
    </ligand>
</feature>
<keyword evidence="7" id="KW-1185">Reference proteome</keyword>
<organism evidence="6 7">
    <name type="scientific">Methanomethylovorans hollandica (strain DSM 15978 / NBRC 107637 / DMS1)</name>
    <dbReference type="NCBI Taxonomy" id="867904"/>
    <lineage>
        <taxon>Archaea</taxon>
        <taxon>Methanobacteriati</taxon>
        <taxon>Methanobacteriota</taxon>
        <taxon>Stenosarchaea group</taxon>
        <taxon>Methanomicrobia</taxon>
        <taxon>Methanosarcinales</taxon>
        <taxon>Methanosarcinaceae</taxon>
        <taxon>Methanomethylovorans</taxon>
    </lineage>
</organism>
<evidence type="ECO:0000256" key="1">
    <source>
        <dbReference type="ARBA" id="ARBA00022723"/>
    </source>
</evidence>
<dbReference type="HAMAP" id="MF_01281">
    <property type="entry name" value="MTA_SAH_deamin"/>
    <property type="match status" value="1"/>
</dbReference>
<evidence type="ECO:0000313" key="7">
    <source>
        <dbReference type="Proteomes" id="UP000010866"/>
    </source>
</evidence>
<comment type="catalytic activity">
    <reaction evidence="4">
        <text>5'-deoxyadenosine + H2O + H(+) = 5'-deoxyinosine + NH4(+)</text>
        <dbReference type="Rhea" id="RHEA:42892"/>
        <dbReference type="ChEBI" id="CHEBI:15377"/>
        <dbReference type="ChEBI" id="CHEBI:15378"/>
        <dbReference type="ChEBI" id="CHEBI:17319"/>
        <dbReference type="ChEBI" id="CHEBI:28938"/>
        <dbReference type="ChEBI" id="CHEBI:82775"/>
        <dbReference type="EC" id="3.5.4.41"/>
    </reaction>
</comment>
<reference evidence="7" key="1">
    <citation type="submission" date="2012-02" db="EMBL/GenBank/DDBJ databases">
        <title>Complete sequence of chromosome of Methanomethylovorans hollandica DSM 15978.</title>
        <authorList>
            <person name="Lucas S."/>
            <person name="Copeland A."/>
            <person name="Lapidus A."/>
            <person name="Glavina del Rio T."/>
            <person name="Dalin E."/>
            <person name="Tice H."/>
            <person name="Bruce D."/>
            <person name="Goodwin L."/>
            <person name="Pitluck S."/>
            <person name="Peters L."/>
            <person name="Mikhailova N."/>
            <person name="Held B."/>
            <person name="Kyrpides N."/>
            <person name="Mavromatis K."/>
            <person name="Ivanova N."/>
            <person name="Brettin T."/>
            <person name="Detter J.C."/>
            <person name="Han C."/>
            <person name="Larimer F."/>
            <person name="Land M."/>
            <person name="Hauser L."/>
            <person name="Markowitz V."/>
            <person name="Cheng J.-F."/>
            <person name="Hugenholtz P."/>
            <person name="Woyke T."/>
            <person name="Wu D."/>
            <person name="Spring S."/>
            <person name="Schroeder M."/>
            <person name="Brambilla E."/>
            <person name="Klenk H.-P."/>
            <person name="Eisen J.A."/>
        </authorList>
    </citation>
    <scope>NUCLEOTIDE SEQUENCE [LARGE SCALE GENOMIC DNA]</scope>
    <source>
        <strain evidence="7">DSM 15978 / NBRC 107637 / DMS1</strain>
    </source>
</reference>
<dbReference type="Gene3D" id="2.30.40.10">
    <property type="entry name" value="Urease, subunit C, domain 1"/>
    <property type="match status" value="1"/>
</dbReference>
<keyword evidence="3 4" id="KW-0862">Zinc</keyword>
<comment type="catalytic activity">
    <reaction evidence="4">
        <text>S-adenosyl-L-homocysteine + H2O + H(+) = S-inosyl-L-homocysteine + NH4(+)</text>
        <dbReference type="Rhea" id="RHEA:20716"/>
        <dbReference type="ChEBI" id="CHEBI:15377"/>
        <dbReference type="ChEBI" id="CHEBI:15378"/>
        <dbReference type="ChEBI" id="CHEBI:28938"/>
        <dbReference type="ChEBI" id="CHEBI:57856"/>
        <dbReference type="ChEBI" id="CHEBI:57985"/>
        <dbReference type="EC" id="3.5.4.28"/>
    </reaction>
</comment>
<dbReference type="GO" id="GO:0090614">
    <property type="term" value="F:5'-methylthioadenosine deaminase activity"/>
    <property type="evidence" value="ECO:0007669"/>
    <property type="project" value="UniProtKB-EC"/>
</dbReference>
<dbReference type="Proteomes" id="UP000010866">
    <property type="component" value="Chromosome"/>
</dbReference>
<evidence type="ECO:0000256" key="3">
    <source>
        <dbReference type="ARBA" id="ARBA00022833"/>
    </source>
</evidence>
<name>L0KYA0_METHD</name>
<dbReference type="CDD" id="cd01298">
    <property type="entry name" value="ATZ_TRZ_like"/>
    <property type="match status" value="1"/>
</dbReference>
<comment type="function">
    <text evidence="4">Catalyzes the deamination of three SAM-derived enzymatic products, namely 5'-deoxyadenosine, S-adenosyl-L-homocysteine, and 5'-methylthioadenosine, to produce the inosine analogs. Can also deaminate adenosine. The preferred substrate for this enzyme is 5'-deoxyadenosine, but all these substrates are efficiently deaminated. Likely functions in a S-adenosyl-L-methionine (SAM) recycling pathway from S-adenosyl-L-homocysteine (SAH) produced from SAM-dependent methylation reactions. May also be involved in the recycling of 5'-deoxyadenosine, whereupon the 5'-deoxyribose moiety of 5'-deoxyinosine is further metabolized to deoxyhexoses used for the biosynthesis of aromatic amino acids in methanogens.</text>
</comment>
<comment type="catalytic activity">
    <reaction evidence="4">
        <text>S-methyl-5'-thioadenosine + H2O + H(+) = S-methyl-5'-thioinosine + NH4(+)</text>
        <dbReference type="Rhea" id="RHEA:25025"/>
        <dbReference type="ChEBI" id="CHEBI:15377"/>
        <dbReference type="ChEBI" id="CHEBI:15378"/>
        <dbReference type="ChEBI" id="CHEBI:17509"/>
        <dbReference type="ChEBI" id="CHEBI:28938"/>
        <dbReference type="ChEBI" id="CHEBI:48595"/>
        <dbReference type="EC" id="3.5.4.31"/>
    </reaction>
</comment>
<comment type="pathway">
    <text evidence="4">Amino-acid biosynthesis; S-adenosyl-L-methionine biosynthesis.</text>
</comment>
<comment type="catalytic activity">
    <reaction evidence="4">
        <text>adenosine + H2O + H(+) = inosine + NH4(+)</text>
        <dbReference type="Rhea" id="RHEA:24408"/>
        <dbReference type="ChEBI" id="CHEBI:15377"/>
        <dbReference type="ChEBI" id="CHEBI:15378"/>
        <dbReference type="ChEBI" id="CHEBI:16335"/>
        <dbReference type="ChEBI" id="CHEBI:17596"/>
        <dbReference type="ChEBI" id="CHEBI:28938"/>
        <dbReference type="EC" id="3.5.4.4"/>
    </reaction>
</comment>
<evidence type="ECO:0000313" key="6">
    <source>
        <dbReference type="EMBL" id="AGB50091.1"/>
    </source>
</evidence>
<feature type="binding site" evidence="4">
    <location>
        <position position="93"/>
    </location>
    <ligand>
        <name>substrate</name>
    </ligand>
</feature>
<comment type="subunit">
    <text evidence="4">Homotetramer.</text>
</comment>
<comment type="cofactor">
    <cofactor evidence="4">
        <name>Zn(2+)</name>
        <dbReference type="ChEBI" id="CHEBI:29105"/>
    </cofactor>
    <text evidence="4">Binds 1 zinc ion per subunit.</text>
</comment>
<dbReference type="KEGG" id="mhz:Metho_1914"/>
<comment type="similarity">
    <text evidence="4">Belongs to the metallo-dependent hydrolases superfamily. MTA/SAH deaminase family.</text>
</comment>
<dbReference type="InterPro" id="IPR011059">
    <property type="entry name" value="Metal-dep_hydrolase_composite"/>
</dbReference>
<dbReference type="EC" id="3.5.4.28" evidence="4"/>
<dbReference type="FunFam" id="3.20.20.140:FF:000014">
    <property type="entry name" value="5-methylthioadenosine/S-adenosylhomocysteine deaminase"/>
    <property type="match status" value="1"/>
</dbReference>
<dbReference type="EMBL" id="CP003362">
    <property type="protein sequence ID" value="AGB50091.1"/>
    <property type="molecule type" value="Genomic_DNA"/>
</dbReference>
<dbReference type="HOGENOM" id="CLU_012358_2_1_2"/>
<dbReference type="GO" id="GO:0090613">
    <property type="term" value="F:5'-deoxyadenosine deaminase activity"/>
    <property type="evidence" value="ECO:0007669"/>
    <property type="project" value="UniProtKB-UniRule"/>
</dbReference>
<feature type="domain" description="Amidohydrolase-related" evidence="5">
    <location>
        <begin position="55"/>
        <end position="401"/>
    </location>
</feature>
<dbReference type="EC" id="3.5.4.4" evidence="4"/>
<dbReference type="InterPro" id="IPR032466">
    <property type="entry name" value="Metal_Hydrolase"/>
</dbReference>
<dbReference type="AlphaFoldDB" id="L0KYA0"/>
<feature type="binding site" evidence="4">
    <location>
        <position position="215"/>
    </location>
    <ligand>
        <name>substrate</name>
    </ligand>
</feature>
<dbReference type="SUPFAM" id="SSF51556">
    <property type="entry name" value="Metallo-dependent hydrolases"/>
    <property type="match status" value="1"/>
</dbReference>
<dbReference type="InterPro" id="IPR006680">
    <property type="entry name" value="Amidohydro-rel"/>
</dbReference>
<comment type="miscellaneous">
    <text evidence="4">SAH is a product of SAM methyltransferases and is known to be a feedback inhibitor of these enzymes. As a result of this inhibition, organisms have evolved efficient enzymes to metabolize SAH via different pathways. The pathway found in methanogens differs from the canonical pathway, it uses the deamination of S-adenosyl-L-homocysteine to form S-inosyl-L-homocysteine for the regeneration of SAM from S-adenosyl-L-homocysteine. 5'-deoxyadenosine is a radical SAM enzyme reaction product which strongly inhibits radical SAM enzymes. A pathway for removing this product must be present in methanogens where the MTA/SAH nucleosidase which normally metabolizes this compound is absent.</text>
</comment>
<dbReference type="GO" id="GO:0050270">
    <property type="term" value="F:S-adenosylhomocysteine deaminase activity"/>
    <property type="evidence" value="ECO:0007669"/>
    <property type="project" value="UniProtKB-EC"/>
</dbReference>
<gene>
    <name evidence="4" type="primary">dadD</name>
    <name evidence="6" type="ordered locus">Metho_1914</name>
</gene>
<dbReference type="GeneID" id="14406427"/>
<dbReference type="STRING" id="867904.Metho_1914"/>
<sequence>MADMIITNGHILTMEPGKEREFSKGMVVIDEGIITEVREKTQETADIIVDAQGGIVMPGLVNTHTHAAMTLFRGYADDLPLSQWLQQHIWPAEAKLTDNDIYNGTLLACLEMIKSGTTCFNDMYFHMDETAKAVEKAGIRAALSYGMIEFGNKDKADAELKEGSRFVQRWHGKADGRITAMYGPHAPNTCSREFLQRVKDKAREDGVKVHIHVLETETELKEMKEKYGMCSIHMLNNIDFFDSDVIAAHCVWLSDGDIKILAEKGVNISHNPVSNMKLASGIAPVEKLLKSGANVCLGTDGCASNNNLDMFEEMKIAALLQKVSTMDPTALPAKEVLKMATVNGAKALGINAGMIRKGALADIIIVDRNKAHMRPFYDAASHLVYSANGQDVMTSIVNGKLLMQDYEVLCMDEMKIIEQASVAAEDLIQRVNE</sequence>
<feature type="binding site" evidence="4">
    <location>
        <position position="300"/>
    </location>
    <ligand>
        <name>Zn(2+)</name>
        <dbReference type="ChEBI" id="CHEBI:29105"/>
    </ligand>
</feature>